<dbReference type="EMBL" id="HBUF01657625">
    <property type="protein sequence ID" value="CAG6788075.1"/>
    <property type="molecule type" value="Transcribed_RNA"/>
</dbReference>
<feature type="transmembrane region" description="Helical" evidence="1">
    <location>
        <begin position="49"/>
        <end position="66"/>
    </location>
</feature>
<evidence type="ECO:0008006" key="3">
    <source>
        <dbReference type="Google" id="ProtNLM"/>
    </source>
</evidence>
<name>A0A8D9BMJ7_9HEMI</name>
<accession>A0A8D9BMJ7</accession>
<evidence type="ECO:0000313" key="2">
    <source>
        <dbReference type="EMBL" id="CAG6788075.1"/>
    </source>
</evidence>
<keyword evidence="1" id="KW-0472">Membrane</keyword>
<evidence type="ECO:0000256" key="1">
    <source>
        <dbReference type="SAM" id="Phobius"/>
    </source>
</evidence>
<dbReference type="EMBL" id="HBUF01657626">
    <property type="protein sequence ID" value="CAG6788076.1"/>
    <property type="molecule type" value="Transcribed_RNA"/>
</dbReference>
<keyword evidence="1" id="KW-0812">Transmembrane</keyword>
<protein>
    <recommendedName>
        <fullName evidence="3">Transmembrane protein</fullName>
    </recommendedName>
</protein>
<feature type="transmembrane region" description="Helical" evidence="1">
    <location>
        <begin position="12"/>
        <end position="34"/>
    </location>
</feature>
<dbReference type="AlphaFoldDB" id="A0A8D9BMJ7"/>
<proteinExistence type="predicted"/>
<keyword evidence="1" id="KW-1133">Transmembrane helix</keyword>
<reference evidence="2" key="1">
    <citation type="submission" date="2021-05" db="EMBL/GenBank/DDBJ databases">
        <authorList>
            <person name="Alioto T."/>
            <person name="Alioto T."/>
            <person name="Gomez Garrido J."/>
        </authorList>
    </citation>
    <scope>NUCLEOTIDE SEQUENCE</scope>
</reference>
<organism evidence="2">
    <name type="scientific">Cacopsylla melanoneura</name>
    <dbReference type="NCBI Taxonomy" id="428564"/>
    <lineage>
        <taxon>Eukaryota</taxon>
        <taxon>Metazoa</taxon>
        <taxon>Ecdysozoa</taxon>
        <taxon>Arthropoda</taxon>
        <taxon>Hexapoda</taxon>
        <taxon>Insecta</taxon>
        <taxon>Pterygota</taxon>
        <taxon>Neoptera</taxon>
        <taxon>Paraneoptera</taxon>
        <taxon>Hemiptera</taxon>
        <taxon>Sternorrhyncha</taxon>
        <taxon>Psylloidea</taxon>
        <taxon>Psyllidae</taxon>
        <taxon>Psyllinae</taxon>
        <taxon>Cacopsylla</taxon>
    </lineage>
</organism>
<sequence length="102" mass="11895">MRRLILDKSKLSLCSLSWCSLLLLLMVGILLTLVKPGSLVYTRKFHYCFAHYVRLVFALCIVILGCQTSRFSRDIPLFWDKLPYFAKHFKKKKPPFLQKKGG</sequence>